<feature type="compositionally biased region" description="Low complexity" evidence="1">
    <location>
        <begin position="78"/>
        <end position="90"/>
    </location>
</feature>
<evidence type="ECO:0000256" key="1">
    <source>
        <dbReference type="SAM" id="MobiDB-lite"/>
    </source>
</evidence>
<feature type="region of interest" description="Disordered" evidence="1">
    <location>
        <begin position="31"/>
        <end position="90"/>
    </location>
</feature>
<organism evidence="2 3">
    <name type="scientific">Armadillidium nasatum</name>
    <dbReference type="NCBI Taxonomy" id="96803"/>
    <lineage>
        <taxon>Eukaryota</taxon>
        <taxon>Metazoa</taxon>
        <taxon>Ecdysozoa</taxon>
        <taxon>Arthropoda</taxon>
        <taxon>Crustacea</taxon>
        <taxon>Multicrustacea</taxon>
        <taxon>Malacostraca</taxon>
        <taxon>Eumalacostraca</taxon>
        <taxon>Peracarida</taxon>
        <taxon>Isopoda</taxon>
        <taxon>Oniscidea</taxon>
        <taxon>Crinocheta</taxon>
        <taxon>Armadillidiidae</taxon>
        <taxon>Armadillidium</taxon>
    </lineage>
</organism>
<dbReference type="AlphaFoldDB" id="A0A5N5TIF3"/>
<evidence type="ECO:0000313" key="3">
    <source>
        <dbReference type="Proteomes" id="UP000326759"/>
    </source>
</evidence>
<reference evidence="2 3" key="1">
    <citation type="journal article" date="2019" name="PLoS Biol.">
        <title>Sex chromosomes control vertical transmission of feminizing Wolbachia symbionts in an isopod.</title>
        <authorList>
            <person name="Becking T."/>
            <person name="Chebbi M.A."/>
            <person name="Giraud I."/>
            <person name="Moumen B."/>
            <person name="Laverre T."/>
            <person name="Caubet Y."/>
            <person name="Peccoud J."/>
            <person name="Gilbert C."/>
            <person name="Cordaux R."/>
        </authorList>
    </citation>
    <scope>NUCLEOTIDE SEQUENCE [LARGE SCALE GENOMIC DNA]</scope>
    <source>
        <strain evidence="2">ANa2</strain>
        <tissue evidence="2">Whole body excluding digestive tract and cuticle</tissue>
    </source>
</reference>
<feature type="compositionally biased region" description="Polar residues" evidence="1">
    <location>
        <begin position="31"/>
        <end position="42"/>
    </location>
</feature>
<protein>
    <submittedName>
        <fullName evidence="2">Uncharacterized protein</fullName>
    </submittedName>
</protein>
<sequence>MEESNVQNLRRVVTSKSEVNLAKLPVINISDESSGTASSTHSCLKVERSSSSSGETNNSRKPSMAVLIPKGSGQHQGSSESINQSPQSSPGEYSLLFLYTWIIEKYFMMKTFVLTSDPWDQIKNISSLPRPSDSCLMDLSPAPQP</sequence>
<dbReference type="EMBL" id="SEYY01001018">
    <property type="protein sequence ID" value="KAB7506057.1"/>
    <property type="molecule type" value="Genomic_DNA"/>
</dbReference>
<gene>
    <name evidence="2" type="ORF">Anas_00176</name>
</gene>
<keyword evidence="3" id="KW-1185">Reference proteome</keyword>
<evidence type="ECO:0000313" key="2">
    <source>
        <dbReference type="EMBL" id="KAB7506057.1"/>
    </source>
</evidence>
<name>A0A5N5TIF3_9CRUS</name>
<dbReference type="Proteomes" id="UP000326759">
    <property type="component" value="Unassembled WGS sequence"/>
</dbReference>
<proteinExistence type="predicted"/>
<accession>A0A5N5TIF3</accession>
<comment type="caution">
    <text evidence="2">The sequence shown here is derived from an EMBL/GenBank/DDBJ whole genome shotgun (WGS) entry which is preliminary data.</text>
</comment>